<evidence type="ECO:0000256" key="1">
    <source>
        <dbReference type="PIRSR" id="PIRSR613078-2"/>
    </source>
</evidence>
<dbReference type="InterPro" id="IPR050275">
    <property type="entry name" value="PGM_Phosphatase"/>
</dbReference>
<dbReference type="Proteomes" id="UP000271678">
    <property type="component" value="Unassembled WGS sequence"/>
</dbReference>
<dbReference type="GO" id="GO:0005737">
    <property type="term" value="C:cytoplasm"/>
    <property type="evidence" value="ECO:0007669"/>
    <property type="project" value="TreeGrafter"/>
</dbReference>
<dbReference type="PROSITE" id="PS00175">
    <property type="entry name" value="PG_MUTASE"/>
    <property type="match status" value="1"/>
</dbReference>
<dbReference type="PANTHER" id="PTHR48100">
    <property type="entry name" value="BROAD-SPECIFICITY PHOSPHATASE YOR283W-RELATED"/>
    <property type="match status" value="1"/>
</dbReference>
<name>A0A3M9MH36_9MICO</name>
<feature type="binding site" evidence="1">
    <location>
        <position position="66"/>
    </location>
    <ligand>
        <name>substrate</name>
    </ligand>
</feature>
<dbReference type="OrthoDB" id="4697614at2"/>
<reference evidence="2 3" key="1">
    <citation type="submission" date="2018-11" db="EMBL/GenBank/DDBJ databases">
        <title>Draft genome of Simplicispira Flexivirga sp. BO-16.</title>
        <authorList>
            <person name="Im W.T."/>
        </authorList>
    </citation>
    <scope>NUCLEOTIDE SEQUENCE [LARGE SCALE GENOMIC DNA]</scope>
    <source>
        <strain evidence="2 3">BO-16</strain>
    </source>
</reference>
<accession>A0A3M9MH36</accession>
<dbReference type="EMBL" id="RJJQ01000002">
    <property type="protein sequence ID" value="RNI24841.1"/>
    <property type="molecule type" value="Genomic_DNA"/>
</dbReference>
<evidence type="ECO:0000313" key="2">
    <source>
        <dbReference type="EMBL" id="RNI24841.1"/>
    </source>
</evidence>
<dbReference type="AlphaFoldDB" id="A0A3M9MH36"/>
<dbReference type="RefSeq" id="WP_123270131.1">
    <property type="nucleotide sequence ID" value="NZ_RJJQ01000002.1"/>
</dbReference>
<dbReference type="CDD" id="cd07067">
    <property type="entry name" value="HP_PGM_like"/>
    <property type="match status" value="1"/>
</dbReference>
<dbReference type="InterPro" id="IPR013078">
    <property type="entry name" value="His_Pase_superF_clade-1"/>
</dbReference>
<dbReference type="Gene3D" id="3.40.50.1240">
    <property type="entry name" value="Phosphoglycerate mutase-like"/>
    <property type="match status" value="1"/>
</dbReference>
<proteinExistence type="predicted"/>
<dbReference type="Pfam" id="PF00300">
    <property type="entry name" value="His_Phos_1"/>
    <property type="match status" value="1"/>
</dbReference>
<dbReference type="GO" id="GO:0016791">
    <property type="term" value="F:phosphatase activity"/>
    <property type="evidence" value="ECO:0007669"/>
    <property type="project" value="TreeGrafter"/>
</dbReference>
<sequence>MTEPEKESQRLILARHGQTVLNARDQLRGHLDPDLDDVGRHQAVALAQALTGGYDIAAVRHSPLLRARRTAEPIAAAAGTTAESDARLMDRDYGQWAGHPKAEVVAQWGSLDAAPGVEPAQDVLARALAALEAYADQPGVVLVAHDAVNQLLLMHLDPALTSPPRQRTACWNVLQHNASGGWRVVETDLVAPVGEHHG</sequence>
<keyword evidence="3" id="KW-1185">Reference proteome</keyword>
<comment type="caution">
    <text evidence="2">The sequence shown here is derived from an EMBL/GenBank/DDBJ whole genome shotgun (WGS) entry which is preliminary data.</text>
</comment>
<dbReference type="PANTHER" id="PTHR48100:SF62">
    <property type="entry name" value="GLUCOSYL-3-PHOSPHOGLYCERATE PHOSPHATASE"/>
    <property type="match status" value="1"/>
</dbReference>
<feature type="binding site" evidence="1">
    <location>
        <position position="101"/>
    </location>
    <ligand>
        <name>substrate</name>
    </ligand>
</feature>
<dbReference type="SMART" id="SM00855">
    <property type="entry name" value="PGAM"/>
    <property type="match status" value="1"/>
</dbReference>
<evidence type="ECO:0000313" key="3">
    <source>
        <dbReference type="Proteomes" id="UP000271678"/>
    </source>
</evidence>
<dbReference type="InterPro" id="IPR001345">
    <property type="entry name" value="PG/BPGM_mutase_AS"/>
</dbReference>
<dbReference type="InterPro" id="IPR029033">
    <property type="entry name" value="His_PPase_superfam"/>
</dbReference>
<organism evidence="2 3">
    <name type="scientific">Flexivirga caeni</name>
    <dbReference type="NCBI Taxonomy" id="2294115"/>
    <lineage>
        <taxon>Bacteria</taxon>
        <taxon>Bacillati</taxon>
        <taxon>Actinomycetota</taxon>
        <taxon>Actinomycetes</taxon>
        <taxon>Micrococcales</taxon>
        <taxon>Dermacoccaceae</taxon>
        <taxon>Flexivirga</taxon>
    </lineage>
</organism>
<protein>
    <submittedName>
        <fullName evidence="2">Histidine phosphatase family protein</fullName>
    </submittedName>
</protein>
<feature type="binding site" evidence="1">
    <location>
        <begin position="15"/>
        <end position="22"/>
    </location>
    <ligand>
        <name>substrate</name>
    </ligand>
</feature>
<dbReference type="SUPFAM" id="SSF53254">
    <property type="entry name" value="Phosphoglycerate mutase-like"/>
    <property type="match status" value="1"/>
</dbReference>
<gene>
    <name evidence="2" type="ORF">EFY87_03885</name>
</gene>